<evidence type="ECO:0000256" key="1">
    <source>
        <dbReference type="ARBA" id="ARBA00022491"/>
    </source>
</evidence>
<evidence type="ECO:0000313" key="9">
    <source>
        <dbReference type="Proteomes" id="UP000219271"/>
    </source>
</evidence>
<feature type="region of interest" description="Disordered" evidence="7">
    <location>
        <begin position="1"/>
        <end position="32"/>
    </location>
</feature>
<dbReference type="EMBL" id="OCMY01000004">
    <property type="protein sequence ID" value="SOD61539.1"/>
    <property type="molecule type" value="Genomic_DNA"/>
</dbReference>
<dbReference type="NCBIfam" id="NF010256">
    <property type="entry name" value="PRK13702.1"/>
    <property type="match status" value="1"/>
</dbReference>
<keyword evidence="1" id="KW-0678">Repressor</keyword>
<proteinExistence type="predicted"/>
<evidence type="ECO:0000256" key="2">
    <source>
        <dbReference type="ARBA" id="ARBA00022689"/>
    </source>
</evidence>
<dbReference type="RefSeq" id="WP_097098589.1">
    <property type="nucleotide sequence ID" value="NZ_OCMY01000004.1"/>
</dbReference>
<gene>
    <name evidence="8" type="ORF">SAMN06273570_5188</name>
</gene>
<dbReference type="AlphaFoldDB" id="A0A286DSB5"/>
<keyword evidence="3" id="KW-0805">Transcription regulation</keyword>
<dbReference type="OrthoDB" id="6506470at2"/>
<keyword evidence="4" id="KW-0238">DNA-binding</keyword>
<feature type="compositionally biased region" description="Polar residues" evidence="7">
    <location>
        <begin position="1"/>
        <end position="13"/>
    </location>
</feature>
<name>A0A286DSB5_9GAMM</name>
<evidence type="ECO:0000256" key="6">
    <source>
        <dbReference type="ARBA" id="ARBA00031853"/>
    </source>
</evidence>
<evidence type="ECO:0000256" key="5">
    <source>
        <dbReference type="ARBA" id="ARBA00023163"/>
    </source>
</evidence>
<dbReference type="Proteomes" id="UP000219271">
    <property type="component" value="Unassembled WGS sequence"/>
</dbReference>
<dbReference type="GO" id="GO:0006276">
    <property type="term" value="P:plasmid maintenance"/>
    <property type="evidence" value="ECO:0007669"/>
    <property type="project" value="UniProtKB-KW"/>
</dbReference>
<evidence type="ECO:0000256" key="3">
    <source>
        <dbReference type="ARBA" id="ARBA00023015"/>
    </source>
</evidence>
<organism evidence="8 9">
    <name type="scientific">Candidatus Pantoea floridensis</name>
    <dbReference type="NCBI Taxonomy" id="1938870"/>
    <lineage>
        <taxon>Bacteria</taxon>
        <taxon>Pseudomonadati</taxon>
        <taxon>Pseudomonadota</taxon>
        <taxon>Gammaproteobacteria</taxon>
        <taxon>Enterobacterales</taxon>
        <taxon>Erwiniaceae</taxon>
        <taxon>Pantoea</taxon>
    </lineage>
</organism>
<accession>A0A286DSB5</accession>
<keyword evidence="2" id="KW-0615">Plasmid copy control</keyword>
<evidence type="ECO:0000256" key="7">
    <source>
        <dbReference type="SAM" id="MobiDB-lite"/>
    </source>
</evidence>
<keyword evidence="9" id="KW-1185">Reference proteome</keyword>
<dbReference type="InterPro" id="IPR019661">
    <property type="entry name" value="RepA2"/>
</dbReference>
<evidence type="ECO:0000313" key="8">
    <source>
        <dbReference type="EMBL" id="SOD61539.1"/>
    </source>
</evidence>
<evidence type="ECO:0000256" key="4">
    <source>
        <dbReference type="ARBA" id="ARBA00023125"/>
    </source>
</evidence>
<sequence>MSQSANAVTSSAGSKRPYRKGNPLSASEKQQAAVARKKLTHKEVKIFVRNPIKDRLLVECDKQGMTQAEYIERLLEQAFEASNK</sequence>
<protein>
    <recommendedName>
        <fullName evidence="6">Protein CopB</fullName>
    </recommendedName>
</protein>
<reference evidence="9" key="1">
    <citation type="submission" date="2017-09" db="EMBL/GenBank/DDBJ databases">
        <authorList>
            <person name="Varghese N."/>
            <person name="Submissions S."/>
        </authorList>
    </citation>
    <scope>NUCLEOTIDE SEQUENCE [LARGE SCALE GENOMIC DNA]</scope>
    <source>
        <strain evidence="9">JKS000234</strain>
    </source>
</reference>
<keyword evidence="5" id="KW-0804">Transcription</keyword>
<dbReference type="GO" id="GO:0003677">
    <property type="term" value="F:DNA binding"/>
    <property type="evidence" value="ECO:0007669"/>
    <property type="project" value="UniProtKB-KW"/>
</dbReference>
<dbReference type="Pfam" id="PF10723">
    <property type="entry name" value="RepB-RCR_reg"/>
    <property type="match status" value="1"/>
</dbReference>